<organism evidence="2 3">
    <name type="scientific">Cellulomonas pakistanensis</name>
    <dbReference type="NCBI Taxonomy" id="992287"/>
    <lineage>
        <taxon>Bacteria</taxon>
        <taxon>Bacillati</taxon>
        <taxon>Actinomycetota</taxon>
        <taxon>Actinomycetes</taxon>
        <taxon>Micrococcales</taxon>
        <taxon>Cellulomonadaceae</taxon>
        <taxon>Cellulomonas</taxon>
    </lineage>
</organism>
<evidence type="ECO:0000313" key="2">
    <source>
        <dbReference type="EMBL" id="GIG36264.1"/>
    </source>
</evidence>
<dbReference type="AlphaFoldDB" id="A0A919U5Q0"/>
<gene>
    <name evidence="2" type="ORF">Cpa01nite_16450</name>
</gene>
<name>A0A919U5Q0_9CELL</name>
<accession>A0A919U5Q0</accession>
<comment type="caution">
    <text evidence="2">The sequence shown here is derived from an EMBL/GenBank/DDBJ whole genome shotgun (WGS) entry which is preliminary data.</text>
</comment>
<proteinExistence type="predicted"/>
<dbReference type="EMBL" id="BONO01000010">
    <property type="protein sequence ID" value="GIG36264.1"/>
    <property type="molecule type" value="Genomic_DNA"/>
</dbReference>
<dbReference type="Proteomes" id="UP000642125">
    <property type="component" value="Unassembled WGS sequence"/>
</dbReference>
<keyword evidence="3" id="KW-1185">Reference proteome</keyword>
<sequence>MIIVRSVGGAGATGGASPPRTRAGSGPEDALLLGGTLAPGHEVGGLRPGRPAESAEVIAGRTRASTVRQFGLRPFDAGFYALDGEGLILERTDPLAGRERAFTLAQARGDEPVDW</sequence>
<evidence type="ECO:0000256" key="1">
    <source>
        <dbReference type="SAM" id="MobiDB-lite"/>
    </source>
</evidence>
<dbReference type="RefSeq" id="WP_203668289.1">
    <property type="nucleotide sequence ID" value="NZ_BONO01000010.1"/>
</dbReference>
<feature type="region of interest" description="Disordered" evidence="1">
    <location>
        <begin position="1"/>
        <end position="54"/>
    </location>
</feature>
<evidence type="ECO:0000313" key="3">
    <source>
        <dbReference type="Proteomes" id="UP000642125"/>
    </source>
</evidence>
<protein>
    <submittedName>
        <fullName evidence="2">Uncharacterized protein</fullName>
    </submittedName>
</protein>
<reference evidence="2" key="1">
    <citation type="submission" date="2021-01" db="EMBL/GenBank/DDBJ databases">
        <title>Whole genome shotgun sequence of Cellulomonas pakistanensis NBRC 110800.</title>
        <authorList>
            <person name="Komaki H."/>
            <person name="Tamura T."/>
        </authorList>
    </citation>
    <scope>NUCLEOTIDE SEQUENCE</scope>
    <source>
        <strain evidence="2">NBRC 110800</strain>
    </source>
</reference>